<evidence type="ECO:0000313" key="4">
    <source>
        <dbReference type="WBParaSite" id="HPLM_0001083501-mRNA-1"/>
    </source>
</evidence>
<organism evidence="4">
    <name type="scientific">Haemonchus placei</name>
    <name type="common">Barber's pole worm</name>
    <dbReference type="NCBI Taxonomy" id="6290"/>
    <lineage>
        <taxon>Eukaryota</taxon>
        <taxon>Metazoa</taxon>
        <taxon>Ecdysozoa</taxon>
        <taxon>Nematoda</taxon>
        <taxon>Chromadorea</taxon>
        <taxon>Rhabditida</taxon>
        <taxon>Rhabditina</taxon>
        <taxon>Rhabditomorpha</taxon>
        <taxon>Strongyloidea</taxon>
        <taxon>Trichostrongylidae</taxon>
        <taxon>Haemonchus</taxon>
    </lineage>
</organism>
<keyword evidence="3" id="KW-1185">Reference proteome</keyword>
<protein>
    <submittedName>
        <fullName evidence="2 4">Uncharacterized protein</fullName>
    </submittedName>
</protein>
<reference evidence="4" key="1">
    <citation type="submission" date="2016-04" db="UniProtKB">
        <authorList>
            <consortium name="WormBaseParasite"/>
        </authorList>
    </citation>
    <scope>IDENTIFICATION</scope>
</reference>
<dbReference type="AlphaFoldDB" id="A0A158QNN8"/>
<dbReference type="WBParaSite" id="HPLM_0001083501-mRNA-1">
    <property type="protein sequence ID" value="HPLM_0001083501-mRNA-1"/>
    <property type="gene ID" value="HPLM_0001083501"/>
</dbReference>
<evidence type="ECO:0000256" key="1">
    <source>
        <dbReference type="SAM" id="MobiDB-lite"/>
    </source>
</evidence>
<dbReference type="EMBL" id="UZAF01017400">
    <property type="protein sequence ID" value="VDO41239.1"/>
    <property type="molecule type" value="Genomic_DNA"/>
</dbReference>
<gene>
    <name evidence="2" type="ORF">HPLM_LOCUS10827</name>
</gene>
<feature type="region of interest" description="Disordered" evidence="1">
    <location>
        <begin position="69"/>
        <end position="152"/>
    </location>
</feature>
<reference evidence="2 3" key="2">
    <citation type="submission" date="2018-11" db="EMBL/GenBank/DDBJ databases">
        <authorList>
            <consortium name="Pathogen Informatics"/>
        </authorList>
    </citation>
    <scope>NUCLEOTIDE SEQUENCE [LARGE SCALE GENOMIC DNA]</scope>
    <source>
        <strain evidence="2 3">MHpl1</strain>
    </source>
</reference>
<dbReference type="OrthoDB" id="5873526at2759"/>
<name>A0A158QNN8_HAEPC</name>
<proteinExistence type="predicted"/>
<dbReference type="Proteomes" id="UP000268014">
    <property type="component" value="Unassembled WGS sequence"/>
</dbReference>
<feature type="compositionally biased region" description="Polar residues" evidence="1">
    <location>
        <begin position="143"/>
        <end position="152"/>
    </location>
</feature>
<sequence length="152" mass="16343">MNDVKTANMDFVKCISPDEVILERPATKAAMSSRQIKQLTEIISLRLFFGNAAAIVEGNSELGWDLEMSAISSNSGGDGGASRDSGHNQPPRRLFDGNASDSDGSSDDRVLLDTENTNRGGCLKPDRARDDQPGSSRGRAPQQVRSLTSFNV</sequence>
<evidence type="ECO:0000313" key="3">
    <source>
        <dbReference type="Proteomes" id="UP000268014"/>
    </source>
</evidence>
<evidence type="ECO:0000313" key="2">
    <source>
        <dbReference type="EMBL" id="VDO41239.1"/>
    </source>
</evidence>
<accession>A0A158QNN8</accession>